<dbReference type="PANTHER" id="PTHR47926">
    <property type="entry name" value="PENTATRICOPEPTIDE REPEAT-CONTAINING PROTEIN"/>
    <property type="match status" value="1"/>
</dbReference>
<dbReference type="EMBL" id="MK431151">
    <property type="protein sequence ID" value="QBY97808.1"/>
    <property type="molecule type" value="Genomic_DNA"/>
</dbReference>
<evidence type="ECO:0000256" key="7">
    <source>
        <dbReference type="SAM" id="MobiDB-lite"/>
    </source>
</evidence>
<comment type="subcellular location">
    <subcellularLocation>
        <location evidence="1">Mitochondrion</location>
    </subcellularLocation>
</comment>
<evidence type="ECO:0000256" key="4">
    <source>
        <dbReference type="ARBA" id="ARBA00022946"/>
    </source>
</evidence>
<dbReference type="InterPro" id="IPR032867">
    <property type="entry name" value="DYW_dom"/>
</dbReference>
<protein>
    <submittedName>
        <fullName evidence="9">Pentatricopeptide repeat-containing protein</fullName>
    </submittedName>
</protein>
<feature type="region of interest" description="Disordered" evidence="7">
    <location>
        <begin position="35"/>
        <end position="54"/>
    </location>
</feature>
<comment type="similarity">
    <text evidence="2">Belongs to the PPR family. PCMP-H subfamily.</text>
</comment>
<dbReference type="Gene3D" id="1.25.40.10">
    <property type="entry name" value="Tetratricopeptide repeat domain"/>
    <property type="match status" value="1"/>
</dbReference>
<proteinExistence type="inferred from homology"/>
<keyword evidence="3" id="KW-0677">Repeat</keyword>
<dbReference type="InterPro" id="IPR046960">
    <property type="entry name" value="PPR_At4g14850-like_plant"/>
</dbReference>
<evidence type="ECO:0000256" key="5">
    <source>
        <dbReference type="ARBA" id="ARBA00023128"/>
    </source>
</evidence>
<evidence type="ECO:0000256" key="3">
    <source>
        <dbReference type="ARBA" id="ARBA00022737"/>
    </source>
</evidence>
<accession>A0A4D6D246</accession>
<dbReference type="InterPro" id="IPR002885">
    <property type="entry name" value="PPR_rpt"/>
</dbReference>
<dbReference type="GO" id="GO:0008270">
    <property type="term" value="F:zinc ion binding"/>
    <property type="evidence" value="ECO:0007669"/>
    <property type="project" value="InterPro"/>
</dbReference>
<organism evidence="9">
    <name type="scientific">Carica papaya</name>
    <name type="common">Papaya</name>
    <dbReference type="NCBI Taxonomy" id="3649"/>
    <lineage>
        <taxon>Eukaryota</taxon>
        <taxon>Viridiplantae</taxon>
        <taxon>Streptophyta</taxon>
        <taxon>Embryophyta</taxon>
        <taxon>Tracheophyta</taxon>
        <taxon>Spermatophyta</taxon>
        <taxon>Magnoliopsida</taxon>
        <taxon>eudicotyledons</taxon>
        <taxon>Gunneridae</taxon>
        <taxon>Pentapetalae</taxon>
        <taxon>rosids</taxon>
        <taxon>malvids</taxon>
        <taxon>Brassicales</taxon>
        <taxon>Caricaceae</taxon>
        <taxon>Carica</taxon>
    </lineage>
</organism>
<name>A0A4D6D246_CARPA</name>
<dbReference type="GO" id="GO:0005739">
    <property type="term" value="C:mitochondrion"/>
    <property type="evidence" value="ECO:0007669"/>
    <property type="project" value="UniProtKB-SubCell"/>
</dbReference>
<feature type="repeat" description="PPR" evidence="6">
    <location>
        <begin position="300"/>
        <end position="334"/>
    </location>
</feature>
<dbReference type="PANTHER" id="PTHR47926:SF388">
    <property type="entry name" value="DYW DOMAIN-CONTAINING PROTEIN"/>
    <property type="match status" value="1"/>
</dbReference>
<evidence type="ECO:0000313" key="9">
    <source>
        <dbReference type="EMBL" id="QBY97808.1"/>
    </source>
</evidence>
<dbReference type="AlphaFoldDB" id="A0A4D6D246"/>
<gene>
    <name evidence="9" type="ORF">evm.model.supercontig_25.18</name>
</gene>
<dbReference type="GO" id="GO:0009451">
    <property type="term" value="P:RNA modification"/>
    <property type="evidence" value="ECO:0007669"/>
    <property type="project" value="InterPro"/>
</dbReference>
<dbReference type="NCBIfam" id="TIGR00756">
    <property type="entry name" value="PPR"/>
    <property type="match status" value="2"/>
</dbReference>
<dbReference type="GO" id="GO:0003723">
    <property type="term" value="F:RNA binding"/>
    <property type="evidence" value="ECO:0007669"/>
    <property type="project" value="InterPro"/>
</dbReference>
<dbReference type="SUPFAM" id="SSF48452">
    <property type="entry name" value="TPR-like"/>
    <property type="match status" value="1"/>
</dbReference>
<evidence type="ECO:0000256" key="1">
    <source>
        <dbReference type="ARBA" id="ARBA00004173"/>
    </source>
</evidence>
<keyword evidence="5" id="KW-0496">Mitochondrion</keyword>
<dbReference type="Pfam" id="PF14432">
    <property type="entry name" value="DYW_deaminase"/>
    <property type="match status" value="1"/>
</dbReference>
<dbReference type="PROSITE" id="PS51375">
    <property type="entry name" value="PPR"/>
    <property type="match status" value="2"/>
</dbReference>
<evidence type="ECO:0000259" key="8">
    <source>
        <dbReference type="Pfam" id="PF14432"/>
    </source>
</evidence>
<dbReference type="InterPro" id="IPR011990">
    <property type="entry name" value="TPR-like_helical_dom_sf"/>
</dbReference>
<dbReference type="Pfam" id="PF01535">
    <property type="entry name" value="PPR"/>
    <property type="match status" value="3"/>
</dbReference>
<evidence type="ECO:0000256" key="6">
    <source>
        <dbReference type="PROSITE-ProRule" id="PRU00708"/>
    </source>
</evidence>
<evidence type="ECO:0000256" key="2">
    <source>
        <dbReference type="ARBA" id="ARBA00006643"/>
    </source>
</evidence>
<sequence>MALARVCSSSRKSSYAIKVLNLSLRHLSTIAAVQRSDSQNTDSHHLDNLSDDPNIPTPGFSTYTGFEHRPNTHEPSGVNPGNYYFMKNSVFDETNRKFSSFQYQNPSGICGGSFASESHHSATVGQNGNFSGHYDAQYNHNNGVPFEENKNEIHQNCTGVYKENIRNNFQSNPVVQYQISTNPQAEAEGNFEAKTSEIEYSGGIEELDEFIKEGKVKEAVKLLALLENKGDVVESVKFLSLINACAEAEALQEARAVHEHVMRSLSPLKVSIYNKILEMYLKCGSSDDAFCVFDKMPERNLTTWDTMIQGLAKNGLGEDAIDIFLRFKKAGLKPDGQMFIGVFSACTVLGDIDEGFLHFESMCKDYDLVPAMEHYVSLVHMLGSTGHLDEAFDFIEKMPVEPTVDVWEALMTLCRVHGNLDLGDRCAELVGQLDPSHLNEQAKAGIVPVKASDLAKEERKKKLASQNPLEIRSRVHEYRAGDTSHPDNDRIYALLRGLREQMKEEGYIPETRFVLHDIDQESKEEALLAHSERLASAQGFLTSPARSPIRVIKNLRVCGDCHNALKIISKIVGRELIMRDAKRFHHFKNGENNLKSRVHSYGNKKEKRDAVLFF</sequence>
<keyword evidence="4" id="KW-0809">Transit peptide</keyword>
<feature type="domain" description="DYW" evidence="8">
    <location>
        <begin position="506"/>
        <end position="591"/>
    </location>
</feature>
<dbReference type="FunFam" id="1.25.40.10:FF:000503">
    <property type="entry name" value="Pentatricopeptide repeat-containing protein, mitochondrial"/>
    <property type="match status" value="1"/>
</dbReference>
<reference evidence="9" key="1">
    <citation type="submission" date="2019-01" db="EMBL/GenBank/DDBJ databases">
        <title>Positional cloning and characterization of the papaya diminutive mutant reveal a truncating mutation in CpMMS19 gene.</title>
        <authorList>
            <person name="Wang Y."/>
            <person name="Singh R."/>
            <person name="Tong E."/>
            <person name="Srinivasan R."/>
            <person name="Sharma A."/>
            <person name="Lin L."/>
            <person name="Manshardt R."/>
            <person name="Chen L.-Y."/>
            <person name="Ming R."/>
            <person name="Yu Q."/>
        </authorList>
    </citation>
    <scope>NUCLEOTIDE SEQUENCE</scope>
    <source>
        <strain evidence="9">Sunup</strain>
    </source>
</reference>
<feature type="repeat" description="PPR" evidence="6">
    <location>
        <begin position="269"/>
        <end position="299"/>
    </location>
</feature>